<evidence type="ECO:0000256" key="10">
    <source>
        <dbReference type="ARBA" id="ARBA00023043"/>
    </source>
</evidence>
<dbReference type="SUPFAM" id="SSF48403">
    <property type="entry name" value="Ankyrin repeat"/>
    <property type="match status" value="1"/>
</dbReference>
<keyword evidence="4" id="KW-0964">Secreted</keyword>
<feature type="repeat" description="ANK" evidence="12">
    <location>
        <begin position="155"/>
        <end position="187"/>
    </location>
</feature>
<evidence type="ECO:0000256" key="9">
    <source>
        <dbReference type="ARBA" id="ARBA00023028"/>
    </source>
</evidence>
<evidence type="ECO:0000256" key="1">
    <source>
        <dbReference type="ARBA" id="ARBA00004175"/>
    </source>
</evidence>
<name>A0AAV2AMM5_9ARAC</name>
<dbReference type="InterPro" id="IPR002110">
    <property type="entry name" value="Ankyrin_rpt"/>
</dbReference>
<keyword evidence="6" id="KW-0800">Toxin</keyword>
<organism evidence="13 14">
    <name type="scientific">Larinioides sclopetarius</name>
    <dbReference type="NCBI Taxonomy" id="280406"/>
    <lineage>
        <taxon>Eukaryota</taxon>
        <taxon>Metazoa</taxon>
        <taxon>Ecdysozoa</taxon>
        <taxon>Arthropoda</taxon>
        <taxon>Chelicerata</taxon>
        <taxon>Arachnida</taxon>
        <taxon>Araneae</taxon>
        <taxon>Araneomorphae</taxon>
        <taxon>Entelegynae</taxon>
        <taxon>Araneoidea</taxon>
        <taxon>Araneidae</taxon>
        <taxon>Larinioides</taxon>
    </lineage>
</organism>
<keyword evidence="10 12" id="KW-0040">ANK repeat</keyword>
<keyword evidence="7" id="KW-0528">Neurotoxin</keyword>
<dbReference type="SMART" id="SM00248">
    <property type="entry name" value="ANK"/>
    <property type="match status" value="5"/>
</dbReference>
<evidence type="ECO:0000256" key="11">
    <source>
        <dbReference type="ARBA" id="ARBA00023298"/>
    </source>
</evidence>
<dbReference type="PANTHER" id="PTHR24189:SF50">
    <property type="entry name" value="ANKYRIN REPEAT AND SOCS BOX PROTEIN 2"/>
    <property type="match status" value="1"/>
</dbReference>
<accession>A0AAV2AMM5</accession>
<reference evidence="13 14" key="1">
    <citation type="submission" date="2024-04" db="EMBL/GenBank/DDBJ databases">
        <authorList>
            <person name="Rising A."/>
            <person name="Reimegard J."/>
            <person name="Sonavane S."/>
            <person name="Akerstrom W."/>
            <person name="Nylinder S."/>
            <person name="Hedman E."/>
            <person name="Kallberg Y."/>
        </authorList>
    </citation>
    <scope>NUCLEOTIDE SEQUENCE [LARGE SCALE GENOMIC DNA]</scope>
</reference>
<dbReference type="GO" id="GO:0044218">
    <property type="term" value="C:other organism cell membrane"/>
    <property type="evidence" value="ECO:0007669"/>
    <property type="project" value="UniProtKB-KW"/>
</dbReference>
<keyword evidence="5" id="KW-1052">Target cell membrane</keyword>
<dbReference type="PROSITE" id="PS50297">
    <property type="entry name" value="ANK_REP_REGION"/>
    <property type="match status" value="3"/>
</dbReference>
<feature type="repeat" description="ANK" evidence="12">
    <location>
        <begin position="78"/>
        <end position="110"/>
    </location>
</feature>
<dbReference type="Gene3D" id="1.25.40.20">
    <property type="entry name" value="Ankyrin repeat-containing domain"/>
    <property type="match status" value="2"/>
</dbReference>
<dbReference type="AlphaFoldDB" id="A0AAV2AMM5"/>
<evidence type="ECO:0000256" key="7">
    <source>
        <dbReference type="ARBA" id="ARBA00022699"/>
    </source>
</evidence>
<dbReference type="PROSITE" id="PS50088">
    <property type="entry name" value="ANK_REPEAT"/>
    <property type="match status" value="3"/>
</dbReference>
<dbReference type="PANTHER" id="PTHR24189">
    <property type="entry name" value="MYOTROPHIN"/>
    <property type="match status" value="1"/>
</dbReference>
<dbReference type="InterPro" id="IPR050745">
    <property type="entry name" value="Multifunctional_regulatory"/>
</dbReference>
<dbReference type="GO" id="GO:0006887">
    <property type="term" value="P:exocytosis"/>
    <property type="evidence" value="ECO:0007669"/>
    <property type="project" value="UniProtKB-KW"/>
</dbReference>
<comment type="subcellular location">
    <subcellularLocation>
        <location evidence="2">Secreted</location>
    </subcellularLocation>
    <subcellularLocation>
        <location evidence="1">Target cell membrane</location>
    </subcellularLocation>
</comment>
<keyword evidence="14" id="KW-1185">Reference proteome</keyword>
<dbReference type="GO" id="GO:0044231">
    <property type="term" value="C:host cell presynaptic membrane"/>
    <property type="evidence" value="ECO:0007669"/>
    <property type="project" value="UniProtKB-KW"/>
</dbReference>
<keyword evidence="9" id="KW-0638">Presynaptic neurotoxin</keyword>
<evidence type="ECO:0000256" key="2">
    <source>
        <dbReference type="ARBA" id="ARBA00004613"/>
    </source>
</evidence>
<protein>
    <submittedName>
        <fullName evidence="13">Uncharacterized protein</fullName>
    </submittedName>
</protein>
<evidence type="ECO:0000256" key="4">
    <source>
        <dbReference type="ARBA" id="ARBA00022525"/>
    </source>
</evidence>
<evidence type="ECO:0000256" key="5">
    <source>
        <dbReference type="ARBA" id="ARBA00022537"/>
    </source>
</evidence>
<keyword evidence="3" id="KW-0268">Exocytosis</keyword>
<evidence type="ECO:0000256" key="8">
    <source>
        <dbReference type="ARBA" id="ARBA00022737"/>
    </source>
</evidence>
<evidence type="ECO:0000256" key="12">
    <source>
        <dbReference type="PROSITE-ProRule" id="PRU00023"/>
    </source>
</evidence>
<evidence type="ECO:0000256" key="6">
    <source>
        <dbReference type="ARBA" id="ARBA00022656"/>
    </source>
</evidence>
<sequence>MNLIREGAYEVNRRSTVFGFRAELVQILEFLNYKENPNLTDFFGTTLLHFAVIDQHDNFDIVEKLIKAGAAINAQNNCKQTPLHLAVLRHNWRVINTLLDYDADVNIKDLKGNTVLHFAIDSLWNRRKQDQQEMRLWIVKKLLRCGANPNVSNVDGETPLMTAVKYGDLDIVKDLLSFGANVQCSNVFSETCLHLLSWCPQPDVAILSELLKHGACVNCCDHIGQTALDVLLDLTDKVGFGRQLEESFIKISTLVNWKHKIDFQVTSQNRERIQSLEEFMDRCYKEVSRMKSHIYSNGYNLCHFAINGEIIAKKDKSQISILDEVLNTLMKDEFPIYEDIIKDHFDKTFLREKLLEMNIYTRNTIGEVHLHAYAISDIASYLSGRDLLNLVRAYAKPFKNSFINDKIDWFAKC</sequence>
<proteinExistence type="predicted"/>
<evidence type="ECO:0000256" key="3">
    <source>
        <dbReference type="ARBA" id="ARBA00022483"/>
    </source>
</evidence>
<dbReference type="Proteomes" id="UP001497382">
    <property type="component" value="Unassembled WGS sequence"/>
</dbReference>
<evidence type="ECO:0000313" key="14">
    <source>
        <dbReference type="Proteomes" id="UP001497382"/>
    </source>
</evidence>
<evidence type="ECO:0000313" key="13">
    <source>
        <dbReference type="EMBL" id="CAL1285176.1"/>
    </source>
</evidence>
<gene>
    <name evidence="13" type="ORF">LARSCL_LOCUS13557</name>
</gene>
<dbReference type="EMBL" id="CAXIEN010000188">
    <property type="protein sequence ID" value="CAL1285176.1"/>
    <property type="molecule type" value="Genomic_DNA"/>
</dbReference>
<keyword evidence="11" id="KW-1053">Target membrane</keyword>
<dbReference type="GO" id="GO:0090729">
    <property type="term" value="F:toxin activity"/>
    <property type="evidence" value="ECO:0007669"/>
    <property type="project" value="UniProtKB-KW"/>
</dbReference>
<feature type="repeat" description="ANK" evidence="12">
    <location>
        <begin position="43"/>
        <end position="77"/>
    </location>
</feature>
<dbReference type="GO" id="GO:0005576">
    <property type="term" value="C:extracellular region"/>
    <property type="evidence" value="ECO:0007669"/>
    <property type="project" value="UniProtKB-SubCell"/>
</dbReference>
<comment type="caution">
    <text evidence="13">The sequence shown here is derived from an EMBL/GenBank/DDBJ whole genome shotgun (WGS) entry which is preliminary data.</text>
</comment>
<keyword evidence="8" id="KW-0677">Repeat</keyword>
<dbReference type="InterPro" id="IPR036770">
    <property type="entry name" value="Ankyrin_rpt-contain_sf"/>
</dbReference>
<dbReference type="Pfam" id="PF12796">
    <property type="entry name" value="Ank_2"/>
    <property type="match status" value="2"/>
</dbReference>
<keyword evidence="11" id="KW-0472">Membrane</keyword>